<dbReference type="EMBL" id="MN739713">
    <property type="protein sequence ID" value="QHT22584.1"/>
    <property type="molecule type" value="Genomic_DNA"/>
</dbReference>
<evidence type="ECO:0000313" key="1">
    <source>
        <dbReference type="EMBL" id="QHT22584.1"/>
    </source>
</evidence>
<proteinExistence type="predicted"/>
<name>A0A6C0E0K7_9ZZZZ</name>
<protein>
    <submittedName>
        <fullName evidence="1">Uncharacterized protein</fullName>
    </submittedName>
</protein>
<sequence length="363" mass="43426">MPLSIKKLEDLLASKGFISKTYYTLDDYCIYIEVFSVHNADSFMLYISSRYELIVKDRQNIYKMQYMEMNNEEDIAGNYAAEPDKVEVEDFYKELNVDLSHEKVDDLEKKLKEDYDRELTLKDLSKDDRDNLKDIFKQLSRFMFCVKNIKYKLSIFYKNYLCSITKDDELDCFIIKNYEHKNVRKLYIYLDLKTLYTKIEEDISGDMKTIKDGVYRLLNQNQMKHSKVLNEMLEERVAILQYSDTIQKKKESYVDSIIKFEELLKSLFENEKEIYEKISQIRKKRSDYGAKGLHEDIERSHIVSQYEEDLNKINKIKKEILDVLLPTREKYDNVTLVMDKILFNNSVMIHEISKNFEKLSNIV</sequence>
<accession>A0A6C0E0K7</accession>
<dbReference type="AlphaFoldDB" id="A0A6C0E0K7"/>
<organism evidence="1">
    <name type="scientific">viral metagenome</name>
    <dbReference type="NCBI Taxonomy" id="1070528"/>
    <lineage>
        <taxon>unclassified sequences</taxon>
        <taxon>metagenomes</taxon>
        <taxon>organismal metagenomes</taxon>
    </lineage>
</organism>
<reference evidence="1" key="1">
    <citation type="journal article" date="2020" name="Nature">
        <title>Giant virus diversity and host interactions through global metagenomics.</title>
        <authorList>
            <person name="Schulz F."/>
            <person name="Roux S."/>
            <person name="Paez-Espino D."/>
            <person name="Jungbluth S."/>
            <person name="Walsh D.A."/>
            <person name="Denef V.J."/>
            <person name="McMahon K.D."/>
            <person name="Konstantinidis K.T."/>
            <person name="Eloe-Fadrosh E.A."/>
            <person name="Kyrpides N.C."/>
            <person name="Woyke T."/>
        </authorList>
    </citation>
    <scope>NUCLEOTIDE SEQUENCE</scope>
    <source>
        <strain evidence="1">GVMAG-M-3300023179-111</strain>
    </source>
</reference>